<dbReference type="Pfam" id="PF11104">
    <property type="entry name" value="PilM_2"/>
    <property type="match status" value="1"/>
</dbReference>
<dbReference type="Gene3D" id="3.30.1490.300">
    <property type="match status" value="1"/>
</dbReference>
<dbReference type="AlphaFoldDB" id="A0AAE9HT61"/>
<feature type="compositionally biased region" description="Basic and acidic residues" evidence="1">
    <location>
        <begin position="1"/>
        <end position="18"/>
    </location>
</feature>
<protein>
    <submittedName>
        <fullName evidence="2">Type IV pilus assembly protein PilM</fullName>
    </submittedName>
</protein>
<evidence type="ECO:0000313" key="3">
    <source>
        <dbReference type="Proteomes" id="UP001056819"/>
    </source>
</evidence>
<dbReference type="PANTHER" id="PTHR32432">
    <property type="entry name" value="CELL DIVISION PROTEIN FTSA-RELATED"/>
    <property type="match status" value="1"/>
</dbReference>
<dbReference type="InterPro" id="IPR050696">
    <property type="entry name" value="FtsA/MreB"/>
</dbReference>
<reference evidence="2" key="1">
    <citation type="submission" date="2022-05" db="EMBL/GenBank/DDBJ databases">
        <title>Alysiella filiformis genome sequencing.</title>
        <authorList>
            <person name="Viehboeck T."/>
        </authorList>
    </citation>
    <scope>NUCLEOTIDE SEQUENCE</scope>
    <source>
        <strain evidence="2">DSM 2580</strain>
    </source>
</reference>
<dbReference type="Proteomes" id="UP001056819">
    <property type="component" value="Chromosome"/>
</dbReference>
<dbReference type="RefSeq" id="WP_027021118.1">
    <property type="nucleotide sequence ID" value="NZ_CP097501.1"/>
</dbReference>
<evidence type="ECO:0000256" key="1">
    <source>
        <dbReference type="SAM" id="MobiDB-lite"/>
    </source>
</evidence>
<evidence type="ECO:0000313" key="2">
    <source>
        <dbReference type="EMBL" id="URD67204.1"/>
    </source>
</evidence>
<proteinExistence type="predicted"/>
<gene>
    <name evidence="2" type="primary">pilM</name>
    <name evidence="2" type="ORF">LNQ82_08425</name>
</gene>
<name>A0AAE9HT61_9NEIS</name>
<dbReference type="InterPro" id="IPR043129">
    <property type="entry name" value="ATPase_NBD"/>
</dbReference>
<dbReference type="PIRSF" id="PIRSF019169">
    <property type="entry name" value="PilM"/>
    <property type="match status" value="1"/>
</dbReference>
<dbReference type="NCBIfam" id="TIGR01175">
    <property type="entry name" value="pilM"/>
    <property type="match status" value="1"/>
</dbReference>
<sequence length="377" mass="41837">MRFKKTDKNTGKKAEKAKKSSAKSAAGISGKTVIGLDIGQNNIRMIQLSGKGGNQVQVDKYAIEPLPQGVISGTEITNFDTLVSQLQHCYGKLKTGCKSVNLALPMGSVTIETNLQFSPDSELTIQELVEAEVVRVGALDEMRYDWQMLPHHGSSPEEPVLMVAAKTENVDRYVDLVEDAGLTVTNVDVDVFALFNAYAYVNEMHDNEFFQERVVLFDIGDVVMKALVVEGGKILYRHESNFGLDQLVQLIQRTYQTTEEEALEMIAGRRQRPEEYKVEVSDYFNMQVAQEVQRVMQFFMTTRSHSDSSIQRIFLSGSGCVAHSGLVEVVRLQTEIPTQELAPVLSANIKAKVSDEQLEEDANGLTTAFGLALRGLF</sequence>
<dbReference type="CDD" id="cd24049">
    <property type="entry name" value="ASKHA_NBD_PilM"/>
    <property type="match status" value="1"/>
</dbReference>
<dbReference type="EMBL" id="CP097501">
    <property type="protein sequence ID" value="URD67204.1"/>
    <property type="molecule type" value="Genomic_DNA"/>
</dbReference>
<organism evidence="2 3">
    <name type="scientific">Conchiformibius steedae DSM 2580</name>
    <dbReference type="NCBI Taxonomy" id="1121352"/>
    <lineage>
        <taxon>Bacteria</taxon>
        <taxon>Pseudomonadati</taxon>
        <taxon>Pseudomonadota</taxon>
        <taxon>Betaproteobacteria</taxon>
        <taxon>Neisseriales</taxon>
        <taxon>Neisseriaceae</taxon>
        <taxon>Conchiformibius</taxon>
    </lineage>
</organism>
<feature type="region of interest" description="Disordered" evidence="1">
    <location>
        <begin position="1"/>
        <end position="23"/>
    </location>
</feature>
<dbReference type="PANTHER" id="PTHR32432:SF3">
    <property type="entry name" value="ETHANOLAMINE UTILIZATION PROTEIN EUTJ"/>
    <property type="match status" value="1"/>
</dbReference>
<accession>A0AAE9HT61</accession>
<dbReference type="Gene3D" id="3.30.420.40">
    <property type="match status" value="2"/>
</dbReference>
<dbReference type="InterPro" id="IPR005883">
    <property type="entry name" value="PilM"/>
</dbReference>
<dbReference type="SUPFAM" id="SSF53067">
    <property type="entry name" value="Actin-like ATPase domain"/>
    <property type="match status" value="1"/>
</dbReference>